<name>I8RDY8_9FIRM</name>
<feature type="domain" description="DUF2019" evidence="1">
    <location>
        <begin position="23"/>
        <end position="121"/>
    </location>
</feature>
<comment type="caution">
    <text evidence="2">The sequence shown here is derived from an EMBL/GenBank/DDBJ whole genome shotgun (WGS) entry which is preliminary data.</text>
</comment>
<protein>
    <recommendedName>
        <fullName evidence="1">DUF2019 domain-containing protein</fullName>
    </recommendedName>
</protein>
<dbReference type="SUPFAM" id="SSF48371">
    <property type="entry name" value="ARM repeat"/>
    <property type="match status" value="1"/>
</dbReference>
<organism evidence="2 3">
    <name type="scientific">Pelosinus fermentans B4</name>
    <dbReference type="NCBI Taxonomy" id="1149862"/>
    <lineage>
        <taxon>Bacteria</taxon>
        <taxon>Bacillati</taxon>
        <taxon>Bacillota</taxon>
        <taxon>Negativicutes</taxon>
        <taxon>Selenomonadales</taxon>
        <taxon>Sporomusaceae</taxon>
        <taxon>Pelosinus</taxon>
    </lineage>
</organism>
<dbReference type="InterPro" id="IPR016024">
    <property type="entry name" value="ARM-type_fold"/>
</dbReference>
<sequence>MTHKSIRSILMEATELRPLDQILKEYIEACIKQEDSLHRGDSKTGNKQYRIINSIRRDLKANPQYGIETLIPFLDHPNANVRLTTAFCLIPIIPDQARAVLVELSIGRGMVAFNAEMTLSEWDKGNLKFD</sequence>
<dbReference type="InterPro" id="IPR042236">
    <property type="entry name" value="PI3K_accessory_sf"/>
</dbReference>
<evidence type="ECO:0000259" key="1">
    <source>
        <dbReference type="Pfam" id="PF09450"/>
    </source>
</evidence>
<dbReference type="Proteomes" id="UP000004324">
    <property type="component" value="Unassembled WGS sequence"/>
</dbReference>
<dbReference type="Pfam" id="PF09450">
    <property type="entry name" value="DUF2019"/>
    <property type="match status" value="1"/>
</dbReference>
<dbReference type="Gene3D" id="1.25.40.70">
    <property type="entry name" value="Phosphatidylinositol 3-kinase, accessory domain (PIK)"/>
    <property type="match status" value="1"/>
</dbReference>
<dbReference type="EMBL" id="AKVJ01000076">
    <property type="protein sequence ID" value="EIW15705.1"/>
    <property type="molecule type" value="Genomic_DNA"/>
</dbReference>
<dbReference type="AlphaFoldDB" id="I8RDY8"/>
<evidence type="ECO:0000313" key="3">
    <source>
        <dbReference type="Proteomes" id="UP000004324"/>
    </source>
</evidence>
<accession>I8RDY8</accession>
<evidence type="ECO:0000313" key="2">
    <source>
        <dbReference type="EMBL" id="EIW15705.1"/>
    </source>
</evidence>
<reference evidence="2 3" key="1">
    <citation type="journal article" date="2012" name="J. Bacteriol.">
        <title>Draft Genome Sequences for Two Metal-Reducing Pelosinus fermentans Strains Isolated from a Cr(VI)-Contaminated Site and for Type Strain R7.</title>
        <authorList>
            <person name="Brown S.D."/>
            <person name="Podar M."/>
            <person name="Klingeman D.M."/>
            <person name="Johnson C.M."/>
            <person name="Yang Z.K."/>
            <person name="Utturkar S.M."/>
            <person name="Land M.L."/>
            <person name="Mosher J.J."/>
            <person name="Hurt R.A.Jr."/>
            <person name="Phelps T.J."/>
            <person name="Palumbo A.V."/>
            <person name="Arkin A.P."/>
            <person name="Hazen T.C."/>
            <person name="Elias D.A."/>
        </authorList>
    </citation>
    <scope>NUCLEOTIDE SEQUENCE [LARGE SCALE GENOMIC DNA]</scope>
    <source>
        <strain evidence="2 3">B4</strain>
    </source>
</reference>
<dbReference type="InterPro" id="IPR018568">
    <property type="entry name" value="DUF2019"/>
</dbReference>
<keyword evidence="3" id="KW-1185">Reference proteome</keyword>
<dbReference type="PATRIC" id="fig|1149862.3.peg.4423"/>
<dbReference type="OrthoDB" id="7866286at2"/>
<proteinExistence type="predicted"/>
<gene>
    <name evidence="2" type="ORF">FB4_1394</name>
</gene>